<keyword evidence="3" id="KW-1185">Reference proteome</keyword>
<evidence type="ECO:0000256" key="1">
    <source>
        <dbReference type="SAM" id="MobiDB-lite"/>
    </source>
</evidence>
<comment type="caution">
    <text evidence="2">The sequence shown here is derived from an EMBL/GenBank/DDBJ whole genome shotgun (WGS) entry which is preliminary data.</text>
</comment>
<feature type="non-terminal residue" evidence="2">
    <location>
        <position position="1"/>
    </location>
</feature>
<dbReference type="Proteomes" id="UP000596902">
    <property type="component" value="Unassembled WGS sequence"/>
</dbReference>
<protein>
    <submittedName>
        <fullName evidence="2">Uncharacterized protein</fullName>
    </submittedName>
</protein>
<reference evidence="2" key="1">
    <citation type="submission" date="2020-01" db="EMBL/GenBank/DDBJ databases">
        <authorList>
            <person name="Feng Z.H.Z."/>
        </authorList>
    </citation>
    <scope>NUCLEOTIDE SEQUENCE</scope>
    <source>
        <strain evidence="2">CBS107.38</strain>
    </source>
</reference>
<evidence type="ECO:0000313" key="3">
    <source>
        <dbReference type="Proteomes" id="UP000596902"/>
    </source>
</evidence>
<reference evidence="2" key="2">
    <citation type="submission" date="2020-08" db="EMBL/GenBank/DDBJ databases">
        <title>Draft Genome Sequence of Cumin Blight Pathogen Alternaria burnsii.</title>
        <authorList>
            <person name="Feng Z."/>
        </authorList>
    </citation>
    <scope>NUCLEOTIDE SEQUENCE</scope>
    <source>
        <strain evidence="2">CBS107.38</strain>
    </source>
</reference>
<sequence length="86" mass="9339">LSTRSRHLLDPSPKVSAGLWKAIPEFQAIVLIGSPVTRANCSVWIRTYAVAVAGRWVFRFSCGKPPGPRASPVAPRLSEAGRSLLR</sequence>
<dbReference type="EMBL" id="JAAABM010000004">
    <property type="protein sequence ID" value="KAF7678702.1"/>
    <property type="molecule type" value="Genomic_DNA"/>
</dbReference>
<accession>A0A8H7BBI2</accession>
<name>A0A8H7BBI2_9PLEO</name>
<dbReference type="GeneID" id="62202308"/>
<organism evidence="2 3">
    <name type="scientific">Alternaria burnsii</name>
    <dbReference type="NCBI Taxonomy" id="1187904"/>
    <lineage>
        <taxon>Eukaryota</taxon>
        <taxon>Fungi</taxon>
        <taxon>Dikarya</taxon>
        <taxon>Ascomycota</taxon>
        <taxon>Pezizomycotina</taxon>
        <taxon>Dothideomycetes</taxon>
        <taxon>Pleosporomycetidae</taxon>
        <taxon>Pleosporales</taxon>
        <taxon>Pleosporineae</taxon>
        <taxon>Pleosporaceae</taxon>
        <taxon>Alternaria</taxon>
        <taxon>Alternaria sect. Alternaria</taxon>
    </lineage>
</organism>
<feature type="region of interest" description="Disordered" evidence="1">
    <location>
        <begin position="65"/>
        <end position="86"/>
    </location>
</feature>
<evidence type="ECO:0000313" key="2">
    <source>
        <dbReference type="EMBL" id="KAF7678702.1"/>
    </source>
</evidence>
<dbReference type="RefSeq" id="XP_038788837.1">
    <property type="nucleotide sequence ID" value="XM_038929130.1"/>
</dbReference>
<gene>
    <name evidence="2" type="ORF">GT037_004083</name>
</gene>
<dbReference type="AlphaFoldDB" id="A0A8H7BBI2"/>
<proteinExistence type="predicted"/>